<name>A0AA38SPX3_9ASTR</name>
<keyword evidence="1" id="KW-0472">Membrane</keyword>
<evidence type="ECO:0000313" key="3">
    <source>
        <dbReference type="Proteomes" id="UP001172457"/>
    </source>
</evidence>
<accession>A0AA38SPX3</accession>
<protein>
    <submittedName>
        <fullName evidence="2">Uncharacterized protein</fullName>
    </submittedName>
</protein>
<sequence>MPISKLTFIIDVLLAFVEIKSQGKAGFPFQTHPQATMVAINCLLLYGFVSIIELIVHAARFDIVYAMMARKHIQFASANLSMDWHQLILECLTYFTPNPGTTRRGFLMEAFSRRFKINQ</sequence>
<gene>
    <name evidence="2" type="ORF">OSB04_029820</name>
</gene>
<dbReference type="AlphaFoldDB" id="A0AA38SPX3"/>
<proteinExistence type="predicted"/>
<feature type="transmembrane region" description="Helical" evidence="1">
    <location>
        <begin position="37"/>
        <end position="61"/>
    </location>
</feature>
<dbReference type="EMBL" id="JARYMX010000008">
    <property type="protein sequence ID" value="KAJ9537087.1"/>
    <property type="molecule type" value="Genomic_DNA"/>
</dbReference>
<reference evidence="2" key="1">
    <citation type="submission" date="2023-03" db="EMBL/GenBank/DDBJ databases">
        <title>Chromosome-scale reference genome and RAD-based genetic map of yellow starthistle (Centaurea solstitialis) reveal putative structural variation and QTLs associated with invader traits.</title>
        <authorList>
            <person name="Reatini B."/>
            <person name="Cang F.A."/>
            <person name="Jiang Q."/>
            <person name="Mckibben M.T.W."/>
            <person name="Barker M.S."/>
            <person name="Rieseberg L.H."/>
            <person name="Dlugosch K.M."/>
        </authorList>
    </citation>
    <scope>NUCLEOTIDE SEQUENCE</scope>
    <source>
        <strain evidence="2">CAN-66</strain>
        <tissue evidence="2">Leaf</tissue>
    </source>
</reference>
<dbReference type="Proteomes" id="UP001172457">
    <property type="component" value="Chromosome 8"/>
</dbReference>
<organism evidence="2 3">
    <name type="scientific">Centaurea solstitialis</name>
    <name type="common">yellow star-thistle</name>
    <dbReference type="NCBI Taxonomy" id="347529"/>
    <lineage>
        <taxon>Eukaryota</taxon>
        <taxon>Viridiplantae</taxon>
        <taxon>Streptophyta</taxon>
        <taxon>Embryophyta</taxon>
        <taxon>Tracheophyta</taxon>
        <taxon>Spermatophyta</taxon>
        <taxon>Magnoliopsida</taxon>
        <taxon>eudicotyledons</taxon>
        <taxon>Gunneridae</taxon>
        <taxon>Pentapetalae</taxon>
        <taxon>asterids</taxon>
        <taxon>campanulids</taxon>
        <taxon>Asterales</taxon>
        <taxon>Asteraceae</taxon>
        <taxon>Carduoideae</taxon>
        <taxon>Cardueae</taxon>
        <taxon>Centaureinae</taxon>
        <taxon>Centaurea</taxon>
    </lineage>
</organism>
<comment type="caution">
    <text evidence="2">The sequence shown here is derived from an EMBL/GenBank/DDBJ whole genome shotgun (WGS) entry which is preliminary data.</text>
</comment>
<keyword evidence="1" id="KW-1133">Transmembrane helix</keyword>
<keyword evidence="1" id="KW-0812">Transmembrane</keyword>
<keyword evidence="3" id="KW-1185">Reference proteome</keyword>
<evidence type="ECO:0000256" key="1">
    <source>
        <dbReference type="SAM" id="Phobius"/>
    </source>
</evidence>
<evidence type="ECO:0000313" key="2">
    <source>
        <dbReference type="EMBL" id="KAJ9537087.1"/>
    </source>
</evidence>